<dbReference type="Gene3D" id="3.40.30.120">
    <property type="match status" value="1"/>
</dbReference>
<dbReference type="GO" id="GO:0071949">
    <property type="term" value="F:FAD binding"/>
    <property type="evidence" value="ECO:0007669"/>
    <property type="project" value="InterPro"/>
</dbReference>
<dbReference type="Pfam" id="PF01494">
    <property type="entry name" value="FAD_binding_3"/>
    <property type="match status" value="2"/>
</dbReference>
<dbReference type="GO" id="GO:0016709">
    <property type="term" value="F:oxidoreductase activity, acting on paired donors, with incorporation or reduction of molecular oxygen, NAD(P)H as one donor, and incorporation of one atom of oxygen"/>
    <property type="evidence" value="ECO:0007669"/>
    <property type="project" value="UniProtKB-ARBA"/>
</dbReference>
<dbReference type="PANTHER" id="PTHR43004:SF19">
    <property type="entry name" value="BINDING MONOOXYGENASE, PUTATIVE (JCVI)-RELATED"/>
    <property type="match status" value="1"/>
</dbReference>
<dbReference type="RefSeq" id="WP_071084303.1">
    <property type="nucleotide sequence ID" value="NZ_MBLM01000110.1"/>
</dbReference>
<dbReference type="InterPro" id="IPR002938">
    <property type="entry name" value="FAD-bd"/>
</dbReference>
<dbReference type="EMBL" id="MBLM01000110">
    <property type="protein sequence ID" value="OHV38021.1"/>
    <property type="molecule type" value="Genomic_DNA"/>
</dbReference>
<evidence type="ECO:0000313" key="7">
    <source>
        <dbReference type="Proteomes" id="UP000179627"/>
    </source>
</evidence>
<organism evidence="6 7">
    <name type="scientific">Parafrankia colletiae</name>
    <dbReference type="NCBI Taxonomy" id="573497"/>
    <lineage>
        <taxon>Bacteria</taxon>
        <taxon>Bacillati</taxon>
        <taxon>Actinomycetota</taxon>
        <taxon>Actinomycetes</taxon>
        <taxon>Frankiales</taxon>
        <taxon>Frankiaceae</taxon>
        <taxon>Parafrankia</taxon>
    </lineage>
</organism>
<dbReference type="AlphaFoldDB" id="A0A1S1QX15"/>
<evidence type="ECO:0000313" key="6">
    <source>
        <dbReference type="EMBL" id="OHV38021.1"/>
    </source>
</evidence>
<sequence length="613" mass="65194">MTTVAATGGRDVHTVRFPLTTPPAEVDVLIVGAGPVGLSAAVELTAHGARVAVVDRAHTATLVRAGAMGHTPRVVEHFRRWGLLQRIREEWTFPPEWNRGIRLVTSLVGHELGQARGVSFTGPGTGRHSSQEALRRPQTALQQVFLTHLAERGVSVSGGWQLDELHERADHVAASLAAVGPRPPNTPADGSAAGGGTVNGAVTNSDTRRIDVRARYVIGADGGSSTVRRLAGIDREGEHAPDRRLRLVVRTGDISGVVGAAPSGTNVVFNQKAAGFLAAISTREWRVYAGPYPLDHTPDEAELLDVARAAFGFDLDLELASATTFHDATRIARTFRRGRVLLAGDAAHVRTPGGNLGEGFGDVVNLGWKLAAVLAGQAPDTLLDSYDQERRPHNWRVADHALERGRRSRDLLAELRAGGIPDDADTSAQAAERRAEISAHIGRERFEATGVTFDERYDASAVIWYEAGQLDAETPWRADVYEDDPRPGHRAPDGFVDPYGDTLYDRIGSSFALLALGSDRAVEEAFATEASARGLRFTVVHLTDPSVRALYGADNVLVRPDQHVAWRGGELPAGGAGAVLDRVLGAGSPEVPAPALPVPAGTSALPALKGVQA</sequence>
<dbReference type="InterPro" id="IPR036188">
    <property type="entry name" value="FAD/NAD-bd_sf"/>
</dbReference>
<gene>
    <name evidence="6" type="ORF">CC117_16340</name>
</gene>
<dbReference type="Proteomes" id="UP000179627">
    <property type="component" value="Unassembled WGS sequence"/>
</dbReference>
<evidence type="ECO:0000256" key="4">
    <source>
        <dbReference type="SAM" id="MobiDB-lite"/>
    </source>
</evidence>
<proteinExistence type="predicted"/>
<keyword evidence="2" id="KW-0285">Flavoprotein</keyword>
<name>A0A1S1QX15_9ACTN</name>
<keyword evidence="6" id="KW-0503">Monooxygenase</keyword>
<reference evidence="7" key="1">
    <citation type="submission" date="2016-07" db="EMBL/GenBank/DDBJ databases">
        <title>Sequence Frankia sp. strain CcI1.17.</title>
        <authorList>
            <person name="Ghodhbane-Gtari F."/>
            <person name="Swanson E."/>
            <person name="Gueddou A."/>
            <person name="Morris K."/>
            <person name="Hezbri K."/>
            <person name="Ktari A."/>
            <person name="Nouioui I."/>
            <person name="Abebe-Akele F."/>
            <person name="Simpson S."/>
            <person name="Thomas K."/>
            <person name="Gtari M."/>
            <person name="Tisa L.S."/>
            <person name="Hurst S."/>
        </authorList>
    </citation>
    <scope>NUCLEOTIDE SEQUENCE [LARGE SCALE GENOMIC DNA]</scope>
    <source>
        <strain evidence="7">Cc1.17</strain>
    </source>
</reference>
<feature type="domain" description="FAD-binding" evidence="5">
    <location>
        <begin position="195"/>
        <end position="400"/>
    </location>
</feature>
<accession>A0A1S1QX15</accession>
<keyword evidence="7" id="KW-1185">Reference proteome</keyword>
<evidence type="ECO:0000256" key="1">
    <source>
        <dbReference type="ARBA" id="ARBA00001974"/>
    </source>
</evidence>
<dbReference type="Gene3D" id="3.50.50.60">
    <property type="entry name" value="FAD/NAD(P)-binding domain"/>
    <property type="match status" value="1"/>
</dbReference>
<keyword evidence="6" id="KW-0560">Oxidoreductase</keyword>
<comment type="cofactor">
    <cofactor evidence="1">
        <name>FAD</name>
        <dbReference type="ChEBI" id="CHEBI:57692"/>
    </cofactor>
</comment>
<dbReference type="PANTHER" id="PTHR43004">
    <property type="entry name" value="TRK SYSTEM POTASSIUM UPTAKE PROTEIN"/>
    <property type="match status" value="1"/>
</dbReference>
<dbReference type="OrthoDB" id="3316391at2"/>
<protein>
    <submittedName>
        <fullName evidence="6">Monooxygenase</fullName>
    </submittedName>
</protein>
<dbReference type="Gene3D" id="3.30.9.10">
    <property type="entry name" value="D-Amino Acid Oxidase, subunit A, domain 2"/>
    <property type="match status" value="1"/>
</dbReference>
<feature type="region of interest" description="Disordered" evidence="4">
    <location>
        <begin position="115"/>
        <end position="134"/>
    </location>
</feature>
<keyword evidence="3" id="KW-0274">FAD</keyword>
<feature type="region of interest" description="Disordered" evidence="4">
    <location>
        <begin position="180"/>
        <end position="202"/>
    </location>
</feature>
<feature type="domain" description="FAD-binding" evidence="5">
    <location>
        <begin position="25"/>
        <end position="176"/>
    </location>
</feature>
<evidence type="ECO:0000256" key="2">
    <source>
        <dbReference type="ARBA" id="ARBA00022630"/>
    </source>
</evidence>
<evidence type="ECO:0000256" key="3">
    <source>
        <dbReference type="ARBA" id="ARBA00022827"/>
    </source>
</evidence>
<dbReference type="PRINTS" id="PR00420">
    <property type="entry name" value="RNGMNOXGNASE"/>
</dbReference>
<comment type="caution">
    <text evidence="6">The sequence shown here is derived from an EMBL/GenBank/DDBJ whole genome shotgun (WGS) entry which is preliminary data.</text>
</comment>
<evidence type="ECO:0000259" key="5">
    <source>
        <dbReference type="Pfam" id="PF01494"/>
    </source>
</evidence>
<dbReference type="SUPFAM" id="SSF51905">
    <property type="entry name" value="FAD/NAD(P)-binding domain"/>
    <property type="match status" value="1"/>
</dbReference>
<dbReference type="Pfam" id="PF21274">
    <property type="entry name" value="Rng_hyd_C"/>
    <property type="match status" value="1"/>
</dbReference>
<dbReference type="InterPro" id="IPR050641">
    <property type="entry name" value="RIFMO-like"/>
</dbReference>